<comment type="similarity">
    <text evidence="1">Belongs to the transferase hexapeptide repeat family.</text>
</comment>
<evidence type="ECO:0000256" key="3">
    <source>
        <dbReference type="ARBA" id="ARBA00022737"/>
    </source>
</evidence>
<evidence type="ECO:0000256" key="4">
    <source>
        <dbReference type="ARBA" id="ARBA00023315"/>
    </source>
</evidence>
<keyword evidence="2" id="KW-0808">Transferase</keyword>
<name>A0A923N4S8_9BACT</name>
<evidence type="ECO:0000256" key="2">
    <source>
        <dbReference type="ARBA" id="ARBA00022679"/>
    </source>
</evidence>
<evidence type="ECO:0000313" key="6">
    <source>
        <dbReference type="Proteomes" id="UP000603640"/>
    </source>
</evidence>
<keyword evidence="4" id="KW-0012">Acyltransferase</keyword>
<dbReference type="SUPFAM" id="SSF51161">
    <property type="entry name" value="Trimeric LpxA-like enzymes"/>
    <property type="match status" value="1"/>
</dbReference>
<evidence type="ECO:0000313" key="5">
    <source>
        <dbReference type="EMBL" id="MBC5992533.1"/>
    </source>
</evidence>
<dbReference type="PANTHER" id="PTHR43300">
    <property type="entry name" value="ACETYLTRANSFERASE"/>
    <property type="match status" value="1"/>
</dbReference>
<protein>
    <submittedName>
        <fullName evidence="5">Antibiotic acetyltransferase</fullName>
    </submittedName>
</protein>
<dbReference type="Proteomes" id="UP000603640">
    <property type="component" value="Unassembled WGS sequence"/>
</dbReference>
<evidence type="ECO:0000256" key="1">
    <source>
        <dbReference type="ARBA" id="ARBA00007274"/>
    </source>
</evidence>
<dbReference type="InterPro" id="IPR011004">
    <property type="entry name" value="Trimer_LpxA-like_sf"/>
</dbReference>
<dbReference type="EMBL" id="JACRVF010000001">
    <property type="protein sequence ID" value="MBC5992533.1"/>
    <property type="molecule type" value="Genomic_DNA"/>
</dbReference>
<comment type="caution">
    <text evidence="5">The sequence shown here is derived from an EMBL/GenBank/DDBJ whole genome shotgun (WGS) entry which is preliminary data.</text>
</comment>
<dbReference type="GO" id="GO:0016746">
    <property type="term" value="F:acyltransferase activity"/>
    <property type="evidence" value="ECO:0007669"/>
    <property type="project" value="UniProtKB-KW"/>
</dbReference>
<dbReference type="InterPro" id="IPR018357">
    <property type="entry name" value="Hexapep_transf_CS"/>
</dbReference>
<dbReference type="Pfam" id="PF00132">
    <property type="entry name" value="Hexapep"/>
    <property type="match status" value="1"/>
</dbReference>
<keyword evidence="6" id="KW-1185">Reference proteome</keyword>
<proteinExistence type="inferred from homology"/>
<dbReference type="RefSeq" id="WP_187066473.1">
    <property type="nucleotide sequence ID" value="NZ_JACRVF010000001.1"/>
</dbReference>
<dbReference type="InterPro" id="IPR001451">
    <property type="entry name" value="Hexapep"/>
</dbReference>
<organism evidence="5 6">
    <name type="scientific">Pontibacter cellulosilyticus</name>
    <dbReference type="NCBI Taxonomy" id="1720253"/>
    <lineage>
        <taxon>Bacteria</taxon>
        <taxon>Pseudomonadati</taxon>
        <taxon>Bacteroidota</taxon>
        <taxon>Cytophagia</taxon>
        <taxon>Cytophagales</taxon>
        <taxon>Hymenobacteraceae</taxon>
        <taxon>Pontibacter</taxon>
    </lineage>
</organism>
<reference evidence="5" key="1">
    <citation type="submission" date="2020-08" db="EMBL/GenBank/DDBJ databases">
        <title>Pontibacter sp. SD6 16S ribosomal RNA gene Genome sequencing and assembly.</title>
        <authorList>
            <person name="Kang M."/>
        </authorList>
    </citation>
    <scope>NUCLEOTIDE SEQUENCE</scope>
    <source>
        <strain evidence="5">SD6</strain>
    </source>
</reference>
<dbReference type="InterPro" id="IPR050179">
    <property type="entry name" value="Trans_hexapeptide_repeat"/>
</dbReference>
<gene>
    <name evidence="5" type="ORF">H8S84_06770</name>
</gene>
<dbReference type="AlphaFoldDB" id="A0A923N4S8"/>
<dbReference type="Gene3D" id="2.160.10.10">
    <property type="entry name" value="Hexapeptide repeat proteins"/>
    <property type="match status" value="1"/>
</dbReference>
<keyword evidence="3" id="KW-0677">Repeat</keyword>
<accession>A0A923N4S8</accession>
<dbReference type="CDD" id="cd03349">
    <property type="entry name" value="LbH_XAT"/>
    <property type="match status" value="1"/>
</dbReference>
<sequence>MLNEKARDLENRSRFSGSMIDESCCFTSDTTIGENSHILRGSILNHSHIGSYSYVGKNALIQSATIGRYCSIANDVIIGLGAHPINMFSTSPLFYKTKNPLQIRLVEKDQDFEEYKSISIGNDVWIGARVVIMGGISIGHGAVLAAGSVVTRDVPPYAVVGGVPAKIIKFRFSEEVQNALLKTRWWEKEADEVYRQKDILSSICEGNAILEK</sequence>
<dbReference type="PROSITE" id="PS00101">
    <property type="entry name" value="HEXAPEP_TRANSFERASES"/>
    <property type="match status" value="1"/>
</dbReference>
<dbReference type="PANTHER" id="PTHR43300:SF11">
    <property type="entry name" value="ACETYLTRANSFERASE RV3034C-RELATED"/>
    <property type="match status" value="1"/>
</dbReference>